<feature type="chain" id="PRO_5005892080" evidence="1">
    <location>
        <begin position="25"/>
        <end position="144"/>
    </location>
</feature>
<evidence type="ECO:0000313" key="2">
    <source>
        <dbReference type="Proteomes" id="UP000038045"/>
    </source>
</evidence>
<name>A0A0N4ZQM5_PARTI</name>
<dbReference type="WBParaSite" id="PTRK_0001081900.1">
    <property type="protein sequence ID" value="PTRK_0001081900.1"/>
    <property type="gene ID" value="PTRK_0001081900"/>
</dbReference>
<dbReference type="STRING" id="131310.A0A0N4ZQM5"/>
<sequence length="144" mass="17172">MWFGRKIVISFFILILLRIHYGESFKLKSDNRLEPYEDSEYIWNKRTFEDPRLYTASFGKRNVPKQDGPVTSNENNKNIDIRYEKKSNDYEDIYDPRFYSTAFGKRSIGNRKILILNTNYLPLDFGKRDFDIDDPRLYSAAFGK</sequence>
<evidence type="ECO:0000313" key="3">
    <source>
        <dbReference type="WBParaSite" id="PTRK_0001081900.1"/>
    </source>
</evidence>
<protein>
    <submittedName>
        <fullName evidence="3">Uncharacterized protein</fullName>
    </submittedName>
</protein>
<feature type="signal peptide" evidence="1">
    <location>
        <begin position="1"/>
        <end position="24"/>
    </location>
</feature>
<organism evidence="2 3">
    <name type="scientific">Parastrongyloides trichosuri</name>
    <name type="common">Possum-specific nematode worm</name>
    <dbReference type="NCBI Taxonomy" id="131310"/>
    <lineage>
        <taxon>Eukaryota</taxon>
        <taxon>Metazoa</taxon>
        <taxon>Ecdysozoa</taxon>
        <taxon>Nematoda</taxon>
        <taxon>Chromadorea</taxon>
        <taxon>Rhabditida</taxon>
        <taxon>Tylenchina</taxon>
        <taxon>Panagrolaimomorpha</taxon>
        <taxon>Strongyloidoidea</taxon>
        <taxon>Strongyloididae</taxon>
        <taxon>Parastrongyloides</taxon>
    </lineage>
</organism>
<evidence type="ECO:0000256" key="1">
    <source>
        <dbReference type="SAM" id="SignalP"/>
    </source>
</evidence>
<keyword evidence="2" id="KW-1185">Reference proteome</keyword>
<proteinExistence type="predicted"/>
<keyword evidence="1" id="KW-0732">Signal</keyword>
<dbReference type="AlphaFoldDB" id="A0A0N4ZQM5"/>
<accession>A0A0N4ZQM5</accession>
<dbReference type="Proteomes" id="UP000038045">
    <property type="component" value="Unplaced"/>
</dbReference>
<reference evidence="3" key="1">
    <citation type="submission" date="2017-02" db="UniProtKB">
        <authorList>
            <consortium name="WormBaseParasite"/>
        </authorList>
    </citation>
    <scope>IDENTIFICATION</scope>
</reference>